<feature type="transmembrane region" description="Helical" evidence="1">
    <location>
        <begin position="29"/>
        <end position="50"/>
    </location>
</feature>
<feature type="transmembrane region" description="Helical" evidence="1">
    <location>
        <begin position="62"/>
        <end position="81"/>
    </location>
</feature>
<evidence type="ECO:0000256" key="1">
    <source>
        <dbReference type="SAM" id="Phobius"/>
    </source>
</evidence>
<dbReference type="RefSeq" id="WP_101641878.1">
    <property type="nucleotide sequence ID" value="NZ_PGUY01000031.1"/>
</dbReference>
<name>A0A2N5M6Q3_9BACI</name>
<evidence type="ECO:0008006" key="4">
    <source>
        <dbReference type="Google" id="ProtNLM"/>
    </source>
</evidence>
<dbReference type="InterPro" id="IPR019649">
    <property type="entry name" value="DUF2512"/>
</dbReference>
<keyword evidence="1" id="KW-1133">Transmembrane helix</keyword>
<gene>
    <name evidence="2" type="ORF">CUU66_10625</name>
</gene>
<dbReference type="OrthoDB" id="2111682at2"/>
<keyword evidence="1" id="KW-0812">Transmembrane</keyword>
<dbReference type="Proteomes" id="UP000234748">
    <property type="component" value="Unassembled WGS sequence"/>
</dbReference>
<organism evidence="2 3">
    <name type="scientific">Peribacillus deserti</name>
    <dbReference type="NCBI Taxonomy" id="673318"/>
    <lineage>
        <taxon>Bacteria</taxon>
        <taxon>Bacillati</taxon>
        <taxon>Bacillota</taxon>
        <taxon>Bacilli</taxon>
        <taxon>Bacillales</taxon>
        <taxon>Bacillaceae</taxon>
        <taxon>Peribacillus</taxon>
    </lineage>
</organism>
<evidence type="ECO:0000313" key="2">
    <source>
        <dbReference type="EMBL" id="PLT29973.1"/>
    </source>
</evidence>
<proteinExistence type="predicted"/>
<protein>
    <recommendedName>
        <fullName evidence="4">DUF2512 domain-containing protein</fullName>
    </recommendedName>
</protein>
<sequence>MKLLLTFIIKFIACLIAFAIGLDLFFDATIADIVSFSFVASLITFLLGDIIALPRLGHIHTVIIEFTLTYLAVWIFGSILLDTYLQIAWGSIISAGIFAAAEVLIHRYVLNTAKDTKETMERTINPKLAYGTEFAEEQNPSANKNLK</sequence>
<keyword evidence="3" id="KW-1185">Reference proteome</keyword>
<dbReference type="Pfam" id="PF10710">
    <property type="entry name" value="DUF2512"/>
    <property type="match status" value="1"/>
</dbReference>
<evidence type="ECO:0000313" key="3">
    <source>
        <dbReference type="Proteomes" id="UP000234748"/>
    </source>
</evidence>
<dbReference type="EMBL" id="PGUY01000031">
    <property type="protein sequence ID" value="PLT29973.1"/>
    <property type="molecule type" value="Genomic_DNA"/>
</dbReference>
<keyword evidence="1" id="KW-0472">Membrane</keyword>
<feature type="transmembrane region" description="Helical" evidence="1">
    <location>
        <begin position="87"/>
        <end position="110"/>
    </location>
</feature>
<accession>A0A2N5M6Q3</accession>
<dbReference type="AlphaFoldDB" id="A0A2N5M6Q3"/>
<reference evidence="2 3" key="1">
    <citation type="submission" date="2017-11" db="EMBL/GenBank/DDBJ databases">
        <title>Comparitive Functional Genomics of Dry Heat Resistant strains isolated from the Viking Spacecraft.</title>
        <authorList>
            <person name="Seuylemezian A."/>
            <person name="Cooper K."/>
            <person name="Vaishampayan P."/>
        </authorList>
    </citation>
    <scope>NUCLEOTIDE SEQUENCE [LARGE SCALE GENOMIC DNA]</scope>
    <source>
        <strain evidence="2 3">V1-29</strain>
    </source>
</reference>
<comment type="caution">
    <text evidence="2">The sequence shown here is derived from an EMBL/GenBank/DDBJ whole genome shotgun (WGS) entry which is preliminary data.</text>
</comment>